<evidence type="ECO:0000256" key="5">
    <source>
        <dbReference type="ARBA" id="ARBA00032897"/>
    </source>
</evidence>
<organism evidence="8">
    <name type="scientific">Streptomyces sp. NBC_00049</name>
    <dbReference type="NCBI Taxonomy" id="2903617"/>
    <lineage>
        <taxon>Bacteria</taxon>
        <taxon>Bacillati</taxon>
        <taxon>Actinomycetota</taxon>
        <taxon>Actinomycetes</taxon>
        <taxon>Kitasatosporales</taxon>
        <taxon>Streptomycetaceae</taxon>
        <taxon>Streptomyces</taxon>
    </lineage>
</organism>
<comment type="catalytic activity">
    <reaction evidence="6">
        <text>UDP-N-acetyl-alpha-D-glucosamine + ATP = UDP-N-acetyl-alpha-D-glucosamine 3'-phosphate + ADP + H(+)</text>
        <dbReference type="Rhea" id="RHEA:32671"/>
        <dbReference type="ChEBI" id="CHEBI:15378"/>
        <dbReference type="ChEBI" id="CHEBI:30616"/>
        <dbReference type="ChEBI" id="CHEBI:57705"/>
        <dbReference type="ChEBI" id="CHEBI:64353"/>
        <dbReference type="ChEBI" id="CHEBI:456216"/>
        <dbReference type="EC" id="2.7.1.176"/>
    </reaction>
</comment>
<evidence type="ECO:0000256" key="2">
    <source>
        <dbReference type="ARBA" id="ARBA00011963"/>
    </source>
</evidence>
<gene>
    <name evidence="8" type="ORF">OG327_02375</name>
</gene>
<dbReference type="InterPro" id="IPR010488">
    <property type="entry name" value="Zeta_toxin_domain"/>
</dbReference>
<proteinExistence type="inferred from homology"/>
<dbReference type="EMBL" id="CP108264">
    <property type="protein sequence ID" value="WTU72265.1"/>
    <property type="molecule type" value="Genomic_DNA"/>
</dbReference>
<feature type="domain" description="Zeta toxin" evidence="7">
    <location>
        <begin position="8"/>
        <end position="192"/>
    </location>
</feature>
<dbReference type="GO" id="GO:0005524">
    <property type="term" value="F:ATP binding"/>
    <property type="evidence" value="ECO:0007669"/>
    <property type="project" value="UniProtKB-KW"/>
</dbReference>
<dbReference type="InterPro" id="IPR027417">
    <property type="entry name" value="P-loop_NTPase"/>
</dbReference>
<accession>A0AAU2JHT0</accession>
<evidence type="ECO:0000256" key="3">
    <source>
        <dbReference type="ARBA" id="ARBA00022741"/>
    </source>
</evidence>
<evidence type="ECO:0000256" key="1">
    <source>
        <dbReference type="ARBA" id="ARBA00009104"/>
    </source>
</evidence>
<dbReference type="AlphaFoldDB" id="A0AAU2JHT0"/>
<dbReference type="Gene3D" id="3.40.50.300">
    <property type="entry name" value="P-loop containing nucleotide triphosphate hydrolases"/>
    <property type="match status" value="1"/>
</dbReference>
<dbReference type="Pfam" id="PF06414">
    <property type="entry name" value="Zeta_toxin"/>
    <property type="match status" value="1"/>
</dbReference>
<dbReference type="GO" id="GO:0016301">
    <property type="term" value="F:kinase activity"/>
    <property type="evidence" value="ECO:0007669"/>
    <property type="project" value="InterPro"/>
</dbReference>
<protein>
    <recommendedName>
        <fullName evidence="5">UDP-N-acetylglucosamine kinase</fullName>
        <ecNumber evidence="2">2.7.1.176</ecNumber>
    </recommendedName>
    <alternativeName>
        <fullName evidence="5">UDP-N-acetylglucosamine kinase</fullName>
    </alternativeName>
</protein>
<keyword evidence="4" id="KW-0067">ATP-binding</keyword>
<sequence>MASAGARRPEQPVMLMLGGQAASGKSSARTTSMRRLGADGGVIADFDGLLAYHPAYAELLAEDDRRASILAGDDAFAWMNKLIDLAEEKRLNLLREGSMGGGAPERESLRFRRAGYRVEADVMAVGEAVSRVANLERYQAMREQSGHGRLVATGIHDRAYAGIPRTLEAVDSRKILDEVRLHRWGGGLVYGNALGPSGEWRDRPRSPAALRQERDRALTPAERDWIAAKLTHLAARLPPELLGQLPEIEAMARARGFRPGARCEGSAELQ</sequence>
<name>A0AAU2JHT0_9ACTN</name>
<evidence type="ECO:0000313" key="8">
    <source>
        <dbReference type="EMBL" id="WTU72265.1"/>
    </source>
</evidence>
<comment type="similarity">
    <text evidence="1">Belongs to the zeta toxin family.</text>
</comment>
<evidence type="ECO:0000256" key="4">
    <source>
        <dbReference type="ARBA" id="ARBA00022840"/>
    </source>
</evidence>
<evidence type="ECO:0000259" key="7">
    <source>
        <dbReference type="Pfam" id="PF06414"/>
    </source>
</evidence>
<reference evidence="8" key="1">
    <citation type="submission" date="2022-10" db="EMBL/GenBank/DDBJ databases">
        <title>The complete genomes of actinobacterial strains from the NBC collection.</title>
        <authorList>
            <person name="Joergensen T.S."/>
            <person name="Alvarez Arevalo M."/>
            <person name="Sterndorff E.B."/>
            <person name="Faurdal D."/>
            <person name="Vuksanovic O."/>
            <person name="Mourched A.-S."/>
            <person name="Charusanti P."/>
            <person name="Shaw S."/>
            <person name="Blin K."/>
            <person name="Weber T."/>
        </authorList>
    </citation>
    <scope>NUCLEOTIDE SEQUENCE</scope>
    <source>
        <strain evidence="8">NBC_00049</strain>
    </source>
</reference>
<keyword evidence="3" id="KW-0547">Nucleotide-binding</keyword>
<dbReference type="EC" id="2.7.1.176" evidence="2"/>
<evidence type="ECO:0000256" key="6">
    <source>
        <dbReference type="ARBA" id="ARBA00048178"/>
    </source>
</evidence>